<dbReference type="EMBL" id="JAUDEA010000003">
    <property type="protein sequence ID" value="MDM8270667.1"/>
    <property type="molecule type" value="Genomic_DNA"/>
</dbReference>
<gene>
    <name evidence="3" type="ORF">QUW25_03045</name>
</gene>
<feature type="region of interest" description="Disordered" evidence="1">
    <location>
        <begin position="22"/>
        <end position="41"/>
    </location>
</feature>
<reference evidence="3 4" key="3">
    <citation type="submission" date="2023-06" db="EMBL/GenBank/DDBJ databases">
        <authorList>
            <person name="Zeman M."/>
            <person name="Kubasova T."/>
            <person name="Jahodarova E."/>
            <person name="Nykrynova M."/>
            <person name="Rychlik I."/>
        </authorList>
    </citation>
    <scope>NUCLEOTIDE SEQUENCE [LARGE SCALE GENOMIC DNA]</scope>
    <source>
        <strain evidence="3 4">153_Feed</strain>
    </source>
</reference>
<feature type="compositionally biased region" description="Basic and acidic residues" evidence="1">
    <location>
        <begin position="22"/>
        <end position="36"/>
    </location>
</feature>
<organism evidence="3 4">
    <name type="scientific">Thermophilibacter provencensis</name>
    <dbReference type="NCBI Taxonomy" id="1852386"/>
    <lineage>
        <taxon>Bacteria</taxon>
        <taxon>Bacillati</taxon>
        <taxon>Actinomycetota</taxon>
        <taxon>Coriobacteriia</taxon>
        <taxon>Coriobacteriales</taxon>
        <taxon>Atopobiaceae</taxon>
        <taxon>Thermophilibacter</taxon>
    </lineage>
</organism>
<comment type="caution">
    <text evidence="3">The sequence shown here is derived from an EMBL/GenBank/DDBJ whole genome shotgun (WGS) entry which is preliminary data.</text>
</comment>
<sequence>MNKQAFDQFKQRARNVQLPDDVRDNVLSERGAEKSRSPRRHSVTRRAVVGVGLGAVGTAAALLVASIVTRPSEGDPSGAAGNCWFALRAYAEGVKQDDGSLLAADDCFGGIYSWSEGDGGLFDVSTSFDVSCVGEGIDSITYELGGAGVTDGDVRFEWVALDRDGIEVGDAIGGSTSAFAVDCAVPLERVGYNVAMRLQAEGALREALDALHDAYAAPSDQGAVNEQIWRAFDLVAVCAAEEFAQRMADVELTLSASLADGSAQTRRYRFDPVEDARERYAAYLGQITDLEIQREVEGTDTSVQVQELMDNPPSLYLVTELDG</sequence>
<name>A0ABT7V233_9ACTN</name>
<keyword evidence="2" id="KW-0812">Transmembrane</keyword>
<evidence type="ECO:0000313" key="4">
    <source>
        <dbReference type="Proteomes" id="UP001529256"/>
    </source>
</evidence>
<reference evidence="4" key="2">
    <citation type="submission" date="2023-06" db="EMBL/GenBank/DDBJ databases">
        <title>Identification and characterization of horizontal gene transfer across gut microbiota members of farm animals based on homology search.</title>
        <authorList>
            <person name="Zeman M."/>
            <person name="Kubasova T."/>
            <person name="Jahodarova E."/>
            <person name="Nykrynova M."/>
            <person name="Rychlik I."/>
        </authorList>
    </citation>
    <scope>NUCLEOTIDE SEQUENCE [LARGE SCALE GENOMIC DNA]</scope>
    <source>
        <strain evidence="4">153_Feed</strain>
    </source>
</reference>
<accession>A0ABT7V233</accession>
<evidence type="ECO:0000256" key="1">
    <source>
        <dbReference type="SAM" id="MobiDB-lite"/>
    </source>
</evidence>
<reference evidence="3 4" key="1">
    <citation type="submission" date="2023-06" db="EMBL/GenBank/DDBJ databases">
        <title>Identification and characterization of horizontal gene transfer across gut microbiota members of farm animals based on homology search.</title>
        <authorList>
            <person name="Schwarzerova J."/>
            <person name="Nykrynova M."/>
            <person name="Jureckova K."/>
            <person name="Cejkova D."/>
            <person name="Rychlik I."/>
        </authorList>
    </citation>
    <scope>NUCLEOTIDE SEQUENCE [LARGE SCALE GENOMIC DNA]</scope>
    <source>
        <strain evidence="3 4">153_Feed</strain>
    </source>
</reference>
<evidence type="ECO:0000313" key="3">
    <source>
        <dbReference type="EMBL" id="MDM8270667.1"/>
    </source>
</evidence>
<keyword evidence="2" id="KW-0472">Membrane</keyword>
<evidence type="ECO:0000256" key="2">
    <source>
        <dbReference type="SAM" id="Phobius"/>
    </source>
</evidence>
<keyword evidence="4" id="KW-1185">Reference proteome</keyword>
<proteinExistence type="predicted"/>
<feature type="transmembrane region" description="Helical" evidence="2">
    <location>
        <begin position="47"/>
        <end position="68"/>
    </location>
</feature>
<protein>
    <submittedName>
        <fullName evidence="3">Uncharacterized protein</fullName>
    </submittedName>
</protein>
<dbReference type="Proteomes" id="UP001529256">
    <property type="component" value="Unassembled WGS sequence"/>
</dbReference>
<dbReference type="RefSeq" id="WP_289510768.1">
    <property type="nucleotide sequence ID" value="NZ_JAUDEA010000003.1"/>
</dbReference>
<keyword evidence="2" id="KW-1133">Transmembrane helix</keyword>